<proteinExistence type="predicted"/>
<accession>A0A7J8C937</accession>
<evidence type="ECO:0000313" key="3">
    <source>
        <dbReference type="Proteomes" id="UP000550707"/>
    </source>
</evidence>
<organism evidence="2 3">
    <name type="scientific">Molossus molossus</name>
    <name type="common">Pallas' mastiff bat</name>
    <name type="synonym">Vespertilio molossus</name>
    <dbReference type="NCBI Taxonomy" id="27622"/>
    <lineage>
        <taxon>Eukaryota</taxon>
        <taxon>Metazoa</taxon>
        <taxon>Chordata</taxon>
        <taxon>Craniata</taxon>
        <taxon>Vertebrata</taxon>
        <taxon>Euteleostomi</taxon>
        <taxon>Mammalia</taxon>
        <taxon>Eutheria</taxon>
        <taxon>Laurasiatheria</taxon>
        <taxon>Chiroptera</taxon>
        <taxon>Yangochiroptera</taxon>
        <taxon>Molossidae</taxon>
        <taxon>Molossus</taxon>
    </lineage>
</organism>
<feature type="compositionally biased region" description="Polar residues" evidence="1">
    <location>
        <begin position="86"/>
        <end position="119"/>
    </location>
</feature>
<comment type="caution">
    <text evidence="2">The sequence shown here is derived from an EMBL/GenBank/DDBJ whole genome shotgun (WGS) entry which is preliminary data.</text>
</comment>
<protein>
    <submittedName>
        <fullName evidence="2">Uncharacterized protein</fullName>
    </submittedName>
</protein>
<dbReference type="InParanoid" id="A0A7J8C937"/>
<sequence length="159" mass="17642">MRGPEASPGWAGWAARRRRKQPLCQAASLQGQVPLWGYISRPLPVWLWSATSSGKVYTRRRSLPLPSPPWHPEHFVVVISRRNRCSKQQARPSPSETAETATRPGSSGQSAGRPSDAQLNGRQTGVFVFQTRAECLSLLLFNYDPRGLLTLRILSALPV</sequence>
<gene>
    <name evidence="2" type="ORF">HJG59_009985</name>
</gene>
<name>A0A7J8C937_MOLMO</name>
<feature type="region of interest" description="Disordered" evidence="1">
    <location>
        <begin position="84"/>
        <end position="119"/>
    </location>
</feature>
<dbReference type="AlphaFoldDB" id="A0A7J8C937"/>
<evidence type="ECO:0000313" key="2">
    <source>
        <dbReference type="EMBL" id="KAF6407363.1"/>
    </source>
</evidence>
<evidence type="ECO:0000256" key="1">
    <source>
        <dbReference type="SAM" id="MobiDB-lite"/>
    </source>
</evidence>
<keyword evidence="3" id="KW-1185">Reference proteome</keyword>
<dbReference type="Proteomes" id="UP000550707">
    <property type="component" value="Unassembled WGS sequence"/>
</dbReference>
<reference evidence="2 3" key="1">
    <citation type="journal article" date="2020" name="Nature">
        <title>Six reference-quality genomes reveal evolution of bat adaptations.</title>
        <authorList>
            <person name="Jebb D."/>
            <person name="Huang Z."/>
            <person name="Pippel M."/>
            <person name="Hughes G.M."/>
            <person name="Lavrichenko K."/>
            <person name="Devanna P."/>
            <person name="Winkler S."/>
            <person name="Jermiin L.S."/>
            <person name="Skirmuntt E.C."/>
            <person name="Katzourakis A."/>
            <person name="Burkitt-Gray L."/>
            <person name="Ray D.A."/>
            <person name="Sullivan K.A.M."/>
            <person name="Roscito J.G."/>
            <person name="Kirilenko B.M."/>
            <person name="Davalos L.M."/>
            <person name="Corthals A.P."/>
            <person name="Power M.L."/>
            <person name="Jones G."/>
            <person name="Ransome R.D."/>
            <person name="Dechmann D.K.N."/>
            <person name="Locatelli A.G."/>
            <person name="Puechmaille S.J."/>
            <person name="Fedrigo O."/>
            <person name="Jarvis E.D."/>
            <person name="Hiller M."/>
            <person name="Vernes S.C."/>
            <person name="Myers E.W."/>
            <person name="Teeling E.C."/>
        </authorList>
    </citation>
    <scope>NUCLEOTIDE SEQUENCE [LARGE SCALE GENOMIC DNA]</scope>
    <source>
        <strain evidence="2">MMolMol1</strain>
        <tissue evidence="2">Muscle</tissue>
    </source>
</reference>
<dbReference type="EMBL" id="JACASF010000021">
    <property type="protein sequence ID" value="KAF6407363.1"/>
    <property type="molecule type" value="Genomic_DNA"/>
</dbReference>